<gene>
    <name evidence="6" type="ORF">C6W88_04975</name>
</gene>
<dbReference type="PANTHER" id="PTHR33376">
    <property type="match status" value="1"/>
</dbReference>
<keyword evidence="3" id="KW-0813">Transport</keyword>
<dbReference type="NCBIfam" id="NF037995">
    <property type="entry name" value="TRAP_S1"/>
    <property type="match status" value="1"/>
</dbReference>
<feature type="signal peptide" evidence="5">
    <location>
        <begin position="1"/>
        <end position="30"/>
    </location>
</feature>
<comment type="similarity">
    <text evidence="2">Belongs to the bacterial solute-binding protein 7 family.</text>
</comment>
<dbReference type="InterPro" id="IPR004682">
    <property type="entry name" value="TRAP_DctP"/>
</dbReference>
<dbReference type="InterPro" id="IPR038404">
    <property type="entry name" value="TRAP_DctP_sf"/>
</dbReference>
<evidence type="ECO:0000256" key="2">
    <source>
        <dbReference type="ARBA" id="ARBA00009023"/>
    </source>
</evidence>
<evidence type="ECO:0000313" key="7">
    <source>
        <dbReference type="Proteomes" id="UP000241895"/>
    </source>
</evidence>
<proteinExistence type="inferred from homology"/>
<evidence type="ECO:0000256" key="4">
    <source>
        <dbReference type="ARBA" id="ARBA00022729"/>
    </source>
</evidence>
<dbReference type="Gene3D" id="3.40.190.170">
    <property type="entry name" value="Bacterial extracellular solute-binding protein, family 7"/>
    <property type="match status" value="1"/>
</dbReference>
<evidence type="ECO:0000256" key="5">
    <source>
        <dbReference type="SAM" id="SignalP"/>
    </source>
</evidence>
<accession>A0ABX5J322</accession>
<dbReference type="Pfam" id="PF03480">
    <property type="entry name" value="DctP"/>
    <property type="match status" value="1"/>
</dbReference>
<reference evidence="6 7" key="1">
    <citation type="submission" date="2018-03" db="EMBL/GenBank/DDBJ databases">
        <authorList>
            <person name="Zhou J."/>
            <person name="Li X."/>
            <person name="Xue M."/>
            <person name="Yin J."/>
        </authorList>
    </citation>
    <scope>NUCLEOTIDE SEQUENCE [LARGE SCALE GENOMIC DNA]</scope>
    <source>
        <strain evidence="6 7">SYSU ZJ2214</strain>
    </source>
</reference>
<dbReference type="InterPro" id="IPR018389">
    <property type="entry name" value="DctP_fam"/>
</dbReference>
<dbReference type="NCBIfam" id="TIGR00787">
    <property type="entry name" value="dctP"/>
    <property type="match status" value="1"/>
</dbReference>
<keyword evidence="4 5" id="KW-0732">Signal</keyword>
<dbReference type="PIRSF" id="PIRSF006470">
    <property type="entry name" value="DctB"/>
    <property type="match status" value="1"/>
</dbReference>
<keyword evidence="7" id="KW-1185">Reference proteome</keyword>
<comment type="caution">
    <text evidence="6">The sequence shown here is derived from an EMBL/GenBank/DDBJ whole genome shotgun (WGS) entry which is preliminary data.</text>
</comment>
<dbReference type="Proteomes" id="UP000241895">
    <property type="component" value="Unassembled WGS sequence"/>
</dbReference>
<sequence length="330" mass="36664">MKKEHPMTRLTLLPLTLSVGLAAAASAAQAADTVQWAHVYEPSEAYHHWAEWGAEQIAERTDGRYEVEVFPASTLGKEVEINQGLVLGTVDIIYTGQSFAAQTYGPLALSDAPFVFRDYEHWKAYADSELFAEFADGYRDASGGNVILGDCYYGQRHVTSNTPIVEPADMEGLKIRVPNAPIYSLFPRAVGAQPTPVAFSEVYLALQQGVVDAQENPLPTIRAKKFYEVQDYINLTGHVTGSNLIVAGGPFFNGLSEEDQQIFREVLGEVARKVSDDVREQELASIDWFKEQGVEVLEVEREAFREKTLPVLNGDEATWTQEQFDRLQAL</sequence>
<protein>
    <submittedName>
        <fullName evidence="6">ABC transporter substrate-binding protein</fullName>
    </submittedName>
</protein>
<name>A0ABX5J322_9GAMM</name>
<comment type="subcellular location">
    <subcellularLocation>
        <location evidence="1">Cell envelope</location>
    </subcellularLocation>
</comment>
<feature type="chain" id="PRO_5045422801" evidence="5">
    <location>
        <begin position="31"/>
        <end position="330"/>
    </location>
</feature>
<evidence type="ECO:0000256" key="3">
    <source>
        <dbReference type="ARBA" id="ARBA00022448"/>
    </source>
</evidence>
<dbReference type="PANTHER" id="PTHR33376:SF4">
    <property type="entry name" value="SIALIC ACID-BINDING PERIPLASMIC PROTEIN SIAP"/>
    <property type="match status" value="1"/>
</dbReference>
<dbReference type="EMBL" id="PXNS01000002">
    <property type="protein sequence ID" value="PTL95797.1"/>
    <property type="molecule type" value="Genomic_DNA"/>
</dbReference>
<dbReference type="CDD" id="cd13672">
    <property type="entry name" value="PBP2_TRAP_Siap"/>
    <property type="match status" value="1"/>
</dbReference>
<evidence type="ECO:0000256" key="1">
    <source>
        <dbReference type="ARBA" id="ARBA00004196"/>
    </source>
</evidence>
<organism evidence="6 7">
    <name type="scientific">Halomonas litopenaei</name>
    <dbReference type="NCBI Taxonomy" id="2109328"/>
    <lineage>
        <taxon>Bacteria</taxon>
        <taxon>Pseudomonadati</taxon>
        <taxon>Pseudomonadota</taxon>
        <taxon>Gammaproteobacteria</taxon>
        <taxon>Oceanospirillales</taxon>
        <taxon>Halomonadaceae</taxon>
        <taxon>Halomonas</taxon>
    </lineage>
</organism>
<evidence type="ECO:0000313" key="6">
    <source>
        <dbReference type="EMBL" id="PTL95797.1"/>
    </source>
</evidence>